<dbReference type="InterPro" id="IPR009057">
    <property type="entry name" value="Homeodomain-like_sf"/>
</dbReference>
<dbReference type="InterPro" id="IPR000281">
    <property type="entry name" value="HTH_RpiR"/>
</dbReference>
<dbReference type="InterPro" id="IPR036388">
    <property type="entry name" value="WH-like_DNA-bd_sf"/>
</dbReference>
<evidence type="ECO:0000256" key="3">
    <source>
        <dbReference type="ARBA" id="ARBA00023163"/>
    </source>
</evidence>
<dbReference type="Gene3D" id="3.40.50.10490">
    <property type="entry name" value="Glucose-6-phosphate isomerase like protein, domain 1"/>
    <property type="match status" value="1"/>
</dbReference>
<dbReference type="SUPFAM" id="SSF53697">
    <property type="entry name" value="SIS domain"/>
    <property type="match status" value="1"/>
</dbReference>
<dbReference type="AlphaFoldDB" id="A0A2T0LFL5"/>
<feature type="domain" description="HTH rpiR-type" evidence="4">
    <location>
        <begin position="1"/>
        <end position="75"/>
    </location>
</feature>
<dbReference type="Pfam" id="PF01380">
    <property type="entry name" value="SIS"/>
    <property type="match status" value="1"/>
</dbReference>
<dbReference type="EMBL" id="PVNE01000009">
    <property type="protein sequence ID" value="PRX41008.1"/>
    <property type="molecule type" value="Genomic_DNA"/>
</dbReference>
<dbReference type="GO" id="GO:0003677">
    <property type="term" value="F:DNA binding"/>
    <property type="evidence" value="ECO:0007669"/>
    <property type="project" value="UniProtKB-KW"/>
</dbReference>
<dbReference type="PROSITE" id="PS51464">
    <property type="entry name" value="SIS"/>
    <property type="match status" value="1"/>
</dbReference>
<evidence type="ECO:0000313" key="6">
    <source>
        <dbReference type="EMBL" id="PRX41008.1"/>
    </source>
</evidence>
<protein>
    <submittedName>
        <fullName evidence="6">RpiR family transcriptional regulator</fullName>
    </submittedName>
</protein>
<keyword evidence="1" id="KW-0805">Transcription regulation</keyword>
<keyword evidence="3" id="KW-0804">Transcription</keyword>
<reference evidence="6 7" key="1">
    <citation type="submission" date="2018-03" db="EMBL/GenBank/DDBJ databases">
        <title>Genomic Encyclopedia of Archaeal and Bacterial Type Strains, Phase II (KMG-II): from individual species to whole genera.</title>
        <authorList>
            <person name="Goeker M."/>
        </authorList>
    </citation>
    <scope>NUCLEOTIDE SEQUENCE [LARGE SCALE GENOMIC DNA]</scope>
    <source>
        <strain evidence="6 7">DSM 44946</strain>
    </source>
</reference>
<evidence type="ECO:0000313" key="7">
    <source>
        <dbReference type="Proteomes" id="UP000237797"/>
    </source>
</evidence>
<dbReference type="Proteomes" id="UP000237797">
    <property type="component" value="Unassembled WGS sequence"/>
</dbReference>
<dbReference type="PANTHER" id="PTHR30514:SF18">
    <property type="entry name" value="RPIR-FAMILY TRANSCRIPTIONAL REGULATOR"/>
    <property type="match status" value="1"/>
</dbReference>
<gene>
    <name evidence="6" type="ORF">CLV97_10959</name>
</gene>
<dbReference type="PANTHER" id="PTHR30514">
    <property type="entry name" value="GLUCOKINASE"/>
    <property type="match status" value="1"/>
</dbReference>
<evidence type="ECO:0000259" key="4">
    <source>
        <dbReference type="PROSITE" id="PS51071"/>
    </source>
</evidence>
<evidence type="ECO:0000259" key="5">
    <source>
        <dbReference type="PROSITE" id="PS51464"/>
    </source>
</evidence>
<accession>A0A2T0LFL5</accession>
<dbReference type="Gene3D" id="1.10.10.10">
    <property type="entry name" value="Winged helix-like DNA-binding domain superfamily/Winged helix DNA-binding domain"/>
    <property type="match status" value="1"/>
</dbReference>
<dbReference type="GO" id="GO:1901135">
    <property type="term" value="P:carbohydrate derivative metabolic process"/>
    <property type="evidence" value="ECO:0007669"/>
    <property type="project" value="InterPro"/>
</dbReference>
<dbReference type="PROSITE" id="PS51071">
    <property type="entry name" value="HTH_RPIR"/>
    <property type="match status" value="1"/>
</dbReference>
<feature type="domain" description="SIS" evidence="5">
    <location>
        <begin position="122"/>
        <end position="258"/>
    </location>
</feature>
<evidence type="ECO:0000256" key="1">
    <source>
        <dbReference type="ARBA" id="ARBA00023015"/>
    </source>
</evidence>
<dbReference type="SUPFAM" id="SSF46689">
    <property type="entry name" value="Homeodomain-like"/>
    <property type="match status" value="1"/>
</dbReference>
<dbReference type="InterPro" id="IPR047640">
    <property type="entry name" value="RpiR-like"/>
</dbReference>
<dbReference type="InterPro" id="IPR046348">
    <property type="entry name" value="SIS_dom_sf"/>
</dbReference>
<dbReference type="GO" id="GO:0003700">
    <property type="term" value="F:DNA-binding transcription factor activity"/>
    <property type="evidence" value="ECO:0007669"/>
    <property type="project" value="InterPro"/>
</dbReference>
<sequence length="281" mass="31725">MFRRIREKSDGMSRAHQKVAAYMEAHPDRAPFLTAAQMAQLAGVSEATVIRFATYLGFSGFSEMQKHLREEIRERLTTVERLDLAEDAYPEEQRVVYEVLHDDLGNLQQTMHMLDASAFAEAVGMISRARMISVVAFRSSHALGYFLTFYLNLILENTKLIQHSDTMFEQLSPLRADDLLIGIGFPRYTARTIQAIQYARGRGVKTLAITDSHGSPLAREAEVYLVASSRLPSFVDSYVAPLSLINALITAVGRKNKADVSRRLEVMEEVWSKEGIYFPQE</sequence>
<keyword evidence="7" id="KW-1185">Reference proteome</keyword>
<dbReference type="GO" id="GO:0097367">
    <property type="term" value="F:carbohydrate derivative binding"/>
    <property type="evidence" value="ECO:0007669"/>
    <property type="project" value="InterPro"/>
</dbReference>
<dbReference type="InterPro" id="IPR035472">
    <property type="entry name" value="RpiR-like_SIS"/>
</dbReference>
<evidence type="ECO:0000256" key="2">
    <source>
        <dbReference type="ARBA" id="ARBA00023125"/>
    </source>
</evidence>
<dbReference type="CDD" id="cd05013">
    <property type="entry name" value="SIS_RpiR"/>
    <property type="match status" value="1"/>
</dbReference>
<comment type="caution">
    <text evidence="6">The sequence shown here is derived from an EMBL/GenBank/DDBJ whole genome shotgun (WGS) entry which is preliminary data.</text>
</comment>
<proteinExistence type="predicted"/>
<organism evidence="6 7">
    <name type="scientific">Planifilum fimeticola</name>
    <dbReference type="NCBI Taxonomy" id="201975"/>
    <lineage>
        <taxon>Bacteria</taxon>
        <taxon>Bacillati</taxon>
        <taxon>Bacillota</taxon>
        <taxon>Bacilli</taxon>
        <taxon>Bacillales</taxon>
        <taxon>Thermoactinomycetaceae</taxon>
        <taxon>Planifilum</taxon>
    </lineage>
</organism>
<keyword evidence="2" id="KW-0238">DNA-binding</keyword>
<dbReference type="Pfam" id="PF01418">
    <property type="entry name" value="HTH_6"/>
    <property type="match status" value="1"/>
</dbReference>
<name>A0A2T0LFL5_9BACL</name>
<dbReference type="InterPro" id="IPR001347">
    <property type="entry name" value="SIS_dom"/>
</dbReference>